<evidence type="ECO:0000256" key="3">
    <source>
        <dbReference type="ARBA" id="ARBA00022737"/>
    </source>
</evidence>
<evidence type="ECO:0000256" key="2">
    <source>
        <dbReference type="ARBA" id="ARBA00022473"/>
    </source>
</evidence>
<name>A0ABD3J680_EUCGL</name>
<keyword evidence="3" id="KW-0677">Repeat</keyword>
<evidence type="ECO:0000256" key="5">
    <source>
        <dbReference type="ARBA" id="ARBA00023125"/>
    </source>
</evidence>
<dbReference type="FunFam" id="1.10.10.60:FF:000204">
    <property type="entry name" value="transcription factor MYB80"/>
    <property type="match status" value="1"/>
</dbReference>
<accession>A0ABD3J680</accession>
<gene>
    <name evidence="10" type="ORF">ACJRO7_035523</name>
</gene>
<evidence type="ECO:0000313" key="10">
    <source>
        <dbReference type="EMBL" id="KAL3723350.1"/>
    </source>
</evidence>
<keyword evidence="2" id="KW-0217">Developmental protein</keyword>
<evidence type="ECO:0000256" key="6">
    <source>
        <dbReference type="ARBA" id="ARBA00023163"/>
    </source>
</evidence>
<feature type="domain" description="HTH myb-type" evidence="9">
    <location>
        <begin position="70"/>
        <end position="116"/>
    </location>
</feature>
<sequence length="359" mass="39987">MKRPPCCDKSNVKRGLWTPEEDAKILAYVSTYGTGNWTLVPEKAGLNRCGKSCRLRWTNYLRPDLKHDGFSPEEEDLIINLHKIFGSRWSLIAKHLPGRTDNDVKNYWNTKLKKKLQKMGIDPLTHKPFSQIFSDFENMSGCPNARHRQILPAPSCLTQVPAGSNSHLDAIMKPVMEQVHENFTAENHLSWSQYQVANQEVMQLQPYQCVLSEVTSSCSSSSSPTLTRLNTQQSDGPPLPPPFVAWTGDSISHQPFPTGNVLPKREGDLQDIVSSSSINCASDMAKQALPNAPVGTMACKNEAKWAEPGDSCEGALELDCHFGDGSYSCFGSFTDAILDRDSKMRSELFPEFIDGLLDY</sequence>
<evidence type="ECO:0000256" key="7">
    <source>
        <dbReference type="ARBA" id="ARBA00023242"/>
    </source>
</evidence>
<proteinExistence type="predicted"/>
<evidence type="ECO:0000256" key="1">
    <source>
        <dbReference type="ARBA" id="ARBA00004123"/>
    </source>
</evidence>
<keyword evidence="5" id="KW-0238">DNA-binding</keyword>
<evidence type="ECO:0000256" key="4">
    <source>
        <dbReference type="ARBA" id="ARBA00023015"/>
    </source>
</evidence>
<dbReference type="GO" id="GO:0048658">
    <property type="term" value="P:anther wall tapetum development"/>
    <property type="evidence" value="ECO:0007669"/>
    <property type="project" value="UniProtKB-ARBA"/>
</dbReference>
<dbReference type="Proteomes" id="UP001634007">
    <property type="component" value="Unassembled WGS sequence"/>
</dbReference>
<dbReference type="PANTHER" id="PTHR47994:SF5">
    <property type="entry name" value="F14D16.11-RELATED"/>
    <property type="match status" value="1"/>
</dbReference>
<organism evidence="10 11">
    <name type="scientific">Eucalyptus globulus</name>
    <name type="common">Tasmanian blue gum</name>
    <dbReference type="NCBI Taxonomy" id="34317"/>
    <lineage>
        <taxon>Eukaryota</taxon>
        <taxon>Viridiplantae</taxon>
        <taxon>Streptophyta</taxon>
        <taxon>Embryophyta</taxon>
        <taxon>Tracheophyta</taxon>
        <taxon>Spermatophyta</taxon>
        <taxon>Magnoliopsida</taxon>
        <taxon>eudicotyledons</taxon>
        <taxon>Gunneridae</taxon>
        <taxon>Pentapetalae</taxon>
        <taxon>rosids</taxon>
        <taxon>malvids</taxon>
        <taxon>Myrtales</taxon>
        <taxon>Myrtaceae</taxon>
        <taxon>Myrtoideae</taxon>
        <taxon>Eucalypteae</taxon>
        <taxon>Eucalyptus</taxon>
    </lineage>
</organism>
<dbReference type="InterPro" id="IPR015495">
    <property type="entry name" value="Myb_TF_plants"/>
</dbReference>
<dbReference type="InterPro" id="IPR009057">
    <property type="entry name" value="Homeodomain-like_sf"/>
</dbReference>
<dbReference type="SUPFAM" id="SSF46689">
    <property type="entry name" value="Homeodomain-like"/>
    <property type="match status" value="1"/>
</dbReference>
<dbReference type="GO" id="GO:0009555">
    <property type="term" value="P:pollen development"/>
    <property type="evidence" value="ECO:0007669"/>
    <property type="project" value="UniProtKB-ARBA"/>
</dbReference>
<dbReference type="PANTHER" id="PTHR47994">
    <property type="entry name" value="F14D16.11-RELATED"/>
    <property type="match status" value="1"/>
</dbReference>
<feature type="domain" description="Myb-like" evidence="8">
    <location>
        <begin position="62"/>
        <end position="112"/>
    </location>
</feature>
<keyword evidence="4" id="KW-0805">Transcription regulation</keyword>
<keyword evidence="11" id="KW-1185">Reference proteome</keyword>
<evidence type="ECO:0000313" key="11">
    <source>
        <dbReference type="Proteomes" id="UP001634007"/>
    </source>
</evidence>
<dbReference type="GO" id="GO:0005634">
    <property type="term" value="C:nucleus"/>
    <property type="evidence" value="ECO:0007669"/>
    <property type="project" value="UniProtKB-SubCell"/>
</dbReference>
<dbReference type="Gene3D" id="1.10.10.60">
    <property type="entry name" value="Homeodomain-like"/>
    <property type="match status" value="2"/>
</dbReference>
<dbReference type="EMBL" id="JBJKBG010000009">
    <property type="protein sequence ID" value="KAL3723350.1"/>
    <property type="molecule type" value="Genomic_DNA"/>
</dbReference>
<feature type="domain" description="Myb-like" evidence="8">
    <location>
        <begin position="9"/>
        <end position="61"/>
    </location>
</feature>
<dbReference type="PROSITE" id="PS51294">
    <property type="entry name" value="HTH_MYB"/>
    <property type="match status" value="2"/>
</dbReference>
<dbReference type="Pfam" id="PF00249">
    <property type="entry name" value="Myb_DNA-binding"/>
    <property type="match status" value="2"/>
</dbReference>
<dbReference type="PROSITE" id="PS50090">
    <property type="entry name" value="MYB_LIKE"/>
    <property type="match status" value="2"/>
</dbReference>
<evidence type="ECO:0000259" key="9">
    <source>
        <dbReference type="PROSITE" id="PS51294"/>
    </source>
</evidence>
<feature type="domain" description="HTH myb-type" evidence="9">
    <location>
        <begin position="9"/>
        <end position="65"/>
    </location>
</feature>
<comment type="caution">
    <text evidence="10">The sequence shown here is derived from an EMBL/GenBank/DDBJ whole genome shotgun (WGS) entry which is preliminary data.</text>
</comment>
<comment type="subcellular location">
    <subcellularLocation>
        <location evidence="1">Nucleus</location>
    </subcellularLocation>
</comment>
<dbReference type="FunFam" id="1.10.10.60:FF:000015">
    <property type="entry name" value="Transcription factor RAX3"/>
    <property type="match status" value="1"/>
</dbReference>
<dbReference type="AlphaFoldDB" id="A0ABD3J680"/>
<reference evidence="10 11" key="1">
    <citation type="submission" date="2024-11" db="EMBL/GenBank/DDBJ databases">
        <title>Chromosome-level genome assembly of Eucalyptus globulus Labill. provides insights into its genome evolution.</title>
        <authorList>
            <person name="Li X."/>
        </authorList>
    </citation>
    <scope>NUCLEOTIDE SEQUENCE [LARGE SCALE GENOMIC DNA]</scope>
    <source>
        <strain evidence="10">CL2024</strain>
        <tissue evidence="10">Fresh tender leaves</tissue>
    </source>
</reference>
<evidence type="ECO:0000259" key="8">
    <source>
        <dbReference type="PROSITE" id="PS50090"/>
    </source>
</evidence>
<keyword evidence="6" id="KW-0804">Transcription</keyword>
<dbReference type="InterPro" id="IPR001005">
    <property type="entry name" value="SANT/Myb"/>
</dbReference>
<keyword evidence="7" id="KW-0539">Nucleus</keyword>
<dbReference type="SMART" id="SM00717">
    <property type="entry name" value="SANT"/>
    <property type="match status" value="2"/>
</dbReference>
<protein>
    <submittedName>
        <fullName evidence="10">Uncharacterized protein</fullName>
    </submittedName>
</protein>
<dbReference type="GO" id="GO:0003677">
    <property type="term" value="F:DNA binding"/>
    <property type="evidence" value="ECO:0007669"/>
    <property type="project" value="UniProtKB-KW"/>
</dbReference>
<dbReference type="InterPro" id="IPR017930">
    <property type="entry name" value="Myb_dom"/>
</dbReference>
<dbReference type="CDD" id="cd00167">
    <property type="entry name" value="SANT"/>
    <property type="match status" value="2"/>
</dbReference>